<keyword evidence="1" id="KW-0175">Coiled coil</keyword>
<dbReference type="Proteomes" id="UP000789831">
    <property type="component" value="Unassembled WGS sequence"/>
</dbReference>
<name>A0A9N9CXF7_9GLOM</name>
<organism evidence="3 4">
    <name type="scientific">Ambispora gerdemannii</name>
    <dbReference type="NCBI Taxonomy" id="144530"/>
    <lineage>
        <taxon>Eukaryota</taxon>
        <taxon>Fungi</taxon>
        <taxon>Fungi incertae sedis</taxon>
        <taxon>Mucoromycota</taxon>
        <taxon>Glomeromycotina</taxon>
        <taxon>Glomeromycetes</taxon>
        <taxon>Archaeosporales</taxon>
        <taxon>Ambisporaceae</taxon>
        <taxon>Ambispora</taxon>
    </lineage>
</organism>
<evidence type="ECO:0000256" key="2">
    <source>
        <dbReference type="SAM" id="MobiDB-lite"/>
    </source>
</evidence>
<reference evidence="3" key="1">
    <citation type="submission" date="2021-06" db="EMBL/GenBank/DDBJ databases">
        <authorList>
            <person name="Kallberg Y."/>
            <person name="Tangrot J."/>
            <person name="Rosling A."/>
        </authorList>
    </citation>
    <scope>NUCLEOTIDE SEQUENCE</scope>
    <source>
        <strain evidence="3">MT106</strain>
    </source>
</reference>
<evidence type="ECO:0000313" key="4">
    <source>
        <dbReference type="Proteomes" id="UP000789831"/>
    </source>
</evidence>
<protein>
    <submittedName>
        <fullName evidence="3">12224_t:CDS:1</fullName>
    </submittedName>
</protein>
<feature type="compositionally biased region" description="Low complexity" evidence="2">
    <location>
        <begin position="153"/>
        <end position="165"/>
    </location>
</feature>
<feature type="coiled-coil region" evidence="1">
    <location>
        <begin position="8"/>
        <end position="42"/>
    </location>
</feature>
<feature type="region of interest" description="Disordered" evidence="2">
    <location>
        <begin position="77"/>
        <end position="108"/>
    </location>
</feature>
<feature type="non-terminal residue" evidence="3">
    <location>
        <position position="237"/>
    </location>
</feature>
<feature type="region of interest" description="Disordered" evidence="2">
    <location>
        <begin position="145"/>
        <end position="167"/>
    </location>
</feature>
<accession>A0A9N9CXF7</accession>
<dbReference type="OrthoDB" id="2429115at2759"/>
<evidence type="ECO:0000256" key="1">
    <source>
        <dbReference type="SAM" id="Coils"/>
    </source>
</evidence>
<proteinExistence type="predicted"/>
<dbReference type="EMBL" id="CAJVPL010002618">
    <property type="protein sequence ID" value="CAG8615579.1"/>
    <property type="molecule type" value="Genomic_DNA"/>
</dbReference>
<evidence type="ECO:0000313" key="3">
    <source>
        <dbReference type="EMBL" id="CAG8615579.1"/>
    </source>
</evidence>
<sequence>MASTKSPIDTLKELNLKLVLQIDELRKENAETSSTKDILQSTACSELSVNTQIRAQIPISSKIIDKSKGSLSIQLPIEGQSDKERDINPDPFPKLEHSLTRPESLAESETFESSLSQDIINNDSVEILEFVEKVHKENISNIVRERNRKKKLQSQGSMQNTSSSSDIQNEVNPIIDIHEHTHSESMPTDQAQNTGIKNPYYKRVEQDLRHKLFMYIKGNNNKISDVFDIQIPEFLLE</sequence>
<feature type="compositionally biased region" description="Basic and acidic residues" evidence="2">
    <location>
        <begin position="80"/>
        <end position="100"/>
    </location>
</feature>
<keyword evidence="4" id="KW-1185">Reference proteome</keyword>
<dbReference type="AlphaFoldDB" id="A0A9N9CXF7"/>
<comment type="caution">
    <text evidence="3">The sequence shown here is derived from an EMBL/GenBank/DDBJ whole genome shotgun (WGS) entry which is preliminary data.</text>
</comment>
<gene>
    <name evidence="3" type="ORF">AGERDE_LOCUS9812</name>
</gene>